<dbReference type="EMBL" id="CYKH01001670">
    <property type="protein sequence ID" value="CUG88717.1"/>
    <property type="molecule type" value="Genomic_DNA"/>
</dbReference>
<evidence type="ECO:0000313" key="5">
    <source>
        <dbReference type="Proteomes" id="UP000051952"/>
    </source>
</evidence>
<reference evidence="5" key="1">
    <citation type="submission" date="2015-09" db="EMBL/GenBank/DDBJ databases">
        <authorList>
            <consortium name="Pathogen Informatics"/>
        </authorList>
    </citation>
    <scope>NUCLEOTIDE SEQUENCE [LARGE SCALE GENOMIC DNA]</scope>
    <source>
        <strain evidence="5">Lake Konstanz</strain>
    </source>
</reference>
<evidence type="ECO:0000256" key="3">
    <source>
        <dbReference type="SAM" id="Phobius"/>
    </source>
</evidence>
<keyword evidence="3" id="KW-0812">Transmembrane</keyword>
<dbReference type="PANTHER" id="PTHR43899:SF13">
    <property type="entry name" value="RH59310P"/>
    <property type="match status" value="1"/>
</dbReference>
<keyword evidence="3" id="KW-0472">Membrane</keyword>
<dbReference type="CDD" id="cd05356">
    <property type="entry name" value="17beta-HSD1_like_SDR_c"/>
    <property type="match status" value="1"/>
</dbReference>
<gene>
    <name evidence="4" type="ORF">BSAL_16935</name>
</gene>
<keyword evidence="2" id="KW-0560">Oxidoreductase</keyword>
<feature type="transmembrane region" description="Helical" evidence="3">
    <location>
        <begin position="12"/>
        <end position="31"/>
    </location>
</feature>
<evidence type="ECO:0000256" key="1">
    <source>
        <dbReference type="ARBA" id="ARBA00006484"/>
    </source>
</evidence>
<dbReference type="Gene3D" id="3.40.50.720">
    <property type="entry name" value="NAD(P)-binding Rossmann-like Domain"/>
    <property type="match status" value="1"/>
</dbReference>
<dbReference type="GO" id="GO:0016491">
    <property type="term" value="F:oxidoreductase activity"/>
    <property type="evidence" value="ECO:0007669"/>
    <property type="project" value="UniProtKB-KW"/>
</dbReference>
<dbReference type="OrthoDB" id="5545019at2759"/>
<accession>A0A0S4JBE7</accession>
<dbReference type="InterPro" id="IPR036291">
    <property type="entry name" value="NAD(P)-bd_dom_sf"/>
</dbReference>
<evidence type="ECO:0000256" key="2">
    <source>
        <dbReference type="ARBA" id="ARBA00023002"/>
    </source>
</evidence>
<dbReference type="PRINTS" id="PR00081">
    <property type="entry name" value="GDHRDH"/>
</dbReference>
<keyword evidence="3" id="KW-1133">Transmembrane helix</keyword>
<organism evidence="4 5">
    <name type="scientific">Bodo saltans</name>
    <name type="common">Flagellated protozoan</name>
    <dbReference type="NCBI Taxonomy" id="75058"/>
    <lineage>
        <taxon>Eukaryota</taxon>
        <taxon>Discoba</taxon>
        <taxon>Euglenozoa</taxon>
        <taxon>Kinetoplastea</taxon>
        <taxon>Metakinetoplastina</taxon>
        <taxon>Eubodonida</taxon>
        <taxon>Bodonidae</taxon>
        <taxon>Bodo</taxon>
    </lineage>
</organism>
<protein>
    <submittedName>
        <fullName evidence="4">Short chain dehydrogenase, putative</fullName>
    </submittedName>
</protein>
<keyword evidence="5" id="KW-1185">Reference proteome</keyword>
<dbReference type="SUPFAM" id="SSF51735">
    <property type="entry name" value="NAD(P)-binding Rossmann-fold domains"/>
    <property type="match status" value="1"/>
</dbReference>
<sequence>MNRLIGAATSSITATTFFSTIGALWCLGIGIKWARFLGSLYLPGHNLLKRYERAGNWAVITGGSEGIGFSMAIDLAKRGFNVVLIALDEPRLYDAAAHIRRTSPNVQAIAIPFNFLTADDAAYDELFKQLDKNPNGILVNNVGGFYNYCKPVDVAKLSEDLRLLKLNIEPQVRMTKHFLPRFKELRCGGIVNLSSFSAVTPAPYLTTYAGTKAFNLAFGRSLAEEVAEFHIDVLVVTPLFVSTRITQGYEEKPMEVGDSGTVDPRVMARHTLNKLGSVDQTCGHNFHDWIGFSHPLWAWIGRGEFLKTVKQKFVEQNALEKKAAAAA</sequence>
<dbReference type="AlphaFoldDB" id="A0A0S4JBE7"/>
<dbReference type="Proteomes" id="UP000051952">
    <property type="component" value="Unassembled WGS sequence"/>
</dbReference>
<dbReference type="PIRSF" id="PIRSF000126">
    <property type="entry name" value="11-beta-HSD1"/>
    <property type="match status" value="1"/>
</dbReference>
<comment type="similarity">
    <text evidence="1">Belongs to the short-chain dehydrogenases/reductases (SDR) family.</text>
</comment>
<name>A0A0S4JBE7_BODSA</name>
<dbReference type="InterPro" id="IPR002347">
    <property type="entry name" value="SDR_fam"/>
</dbReference>
<evidence type="ECO:0000313" key="4">
    <source>
        <dbReference type="EMBL" id="CUG88717.1"/>
    </source>
</evidence>
<dbReference type="OMA" id="NINMMAV"/>
<proteinExistence type="inferred from homology"/>
<dbReference type="PANTHER" id="PTHR43899">
    <property type="entry name" value="RH59310P"/>
    <property type="match status" value="1"/>
</dbReference>
<dbReference type="VEuPathDB" id="TriTrypDB:BSAL_16935"/>
<dbReference type="Pfam" id="PF00106">
    <property type="entry name" value="adh_short"/>
    <property type="match status" value="1"/>
</dbReference>
<dbReference type="InterPro" id="IPR051019">
    <property type="entry name" value="VLCFA-Steroid_DH"/>
</dbReference>